<organism evidence="1 2">
    <name type="scientific">Diphasiastrum complanatum</name>
    <name type="common">Issler's clubmoss</name>
    <name type="synonym">Lycopodium complanatum</name>
    <dbReference type="NCBI Taxonomy" id="34168"/>
    <lineage>
        <taxon>Eukaryota</taxon>
        <taxon>Viridiplantae</taxon>
        <taxon>Streptophyta</taxon>
        <taxon>Embryophyta</taxon>
        <taxon>Tracheophyta</taxon>
        <taxon>Lycopodiopsida</taxon>
        <taxon>Lycopodiales</taxon>
        <taxon>Lycopodiaceae</taxon>
        <taxon>Lycopodioideae</taxon>
        <taxon>Diphasiastrum</taxon>
    </lineage>
</organism>
<evidence type="ECO:0000313" key="2">
    <source>
        <dbReference type="Proteomes" id="UP001162992"/>
    </source>
</evidence>
<sequence>MGVFTRRGLSSVDEEAQEAELAARKNHNKVYDVNSGSSLFSEPTAAQADYVDAQNSEIYDTHQGVKNFDQKEESAEVQTFSVEELFENTEIPSWREQITVRALVVSVLLGAFFSIITHKLSLTVGVIPSLNVSAGLLGYFLIKTWIKVATRLGFQCKPFTRQENTVIQTCVVACYGLAFSGGFGTYLLGLDPKTYLRIGTDYPGNNPQDVKKLKLTWIVGFLFTVAFLGVLVLVPLRKIMILKYKLTYPSGTATAVLINSFHTPQGAAVAKQQIKTLGKSFGVSFFWSFFKWFYSGKGDANCGFDSFPSLGLKALQNRFNFDFSLVYVGAGMICPHIVNCSVLLGAIVSWGFMWPLINNRSGEWYPAHLGSTNFKGLYGYKVFVSIALILGDGLYNFVRIFIITMRAFYMEYKNRQLPVMKGENGHDQGGYGSSKPTFDERKREESFLKDRIPLWIAASGYVALAAVSIGVMPEIFKPLKWYHVLACYIFAPVLGFCNAYGCGLTDWSLASTYGKLGLFIFAAWAGKHHQGVVAGLAACGVMMVIVASASDLMQDFKTGYLTRSSPRSMFVSQLFGVGLGCFIAPITFWMFWKAFNVGDPNGEYKAPYGVIFRQMAIIGTEGFSALPKHCLQLCYGFFIFAIVTNFCRDIISPKYSKYIPIPMAMAIPFYIGAYFAIDMFIGTVIVYIWEKLDKKEAKIFVPAMASGFICGDGVWSVPSAVLALAKVNPPICMMFVNSKIAGALQNSY</sequence>
<name>A0ACC2E6W8_DIPCM</name>
<protein>
    <submittedName>
        <fullName evidence="1">Uncharacterized protein</fullName>
    </submittedName>
</protein>
<keyword evidence="2" id="KW-1185">Reference proteome</keyword>
<reference evidence="2" key="1">
    <citation type="journal article" date="2024" name="Proc. Natl. Acad. Sci. U.S.A.">
        <title>Extraordinary preservation of gene collinearity over three hundred million years revealed in homosporous lycophytes.</title>
        <authorList>
            <person name="Li C."/>
            <person name="Wickell D."/>
            <person name="Kuo L.Y."/>
            <person name="Chen X."/>
            <person name="Nie B."/>
            <person name="Liao X."/>
            <person name="Peng D."/>
            <person name="Ji J."/>
            <person name="Jenkins J."/>
            <person name="Williams M."/>
            <person name="Shu S."/>
            <person name="Plott C."/>
            <person name="Barry K."/>
            <person name="Rajasekar S."/>
            <person name="Grimwood J."/>
            <person name="Han X."/>
            <person name="Sun S."/>
            <person name="Hou Z."/>
            <person name="He W."/>
            <person name="Dai G."/>
            <person name="Sun C."/>
            <person name="Schmutz J."/>
            <person name="Leebens-Mack J.H."/>
            <person name="Li F.W."/>
            <person name="Wang L."/>
        </authorList>
    </citation>
    <scope>NUCLEOTIDE SEQUENCE [LARGE SCALE GENOMIC DNA]</scope>
    <source>
        <strain evidence="2">cv. PW_Plant_1</strain>
    </source>
</reference>
<comment type="caution">
    <text evidence="1">The sequence shown here is derived from an EMBL/GenBank/DDBJ whole genome shotgun (WGS) entry which is preliminary data.</text>
</comment>
<proteinExistence type="predicted"/>
<dbReference type="EMBL" id="CM055094">
    <property type="protein sequence ID" value="KAJ7562304.1"/>
    <property type="molecule type" value="Genomic_DNA"/>
</dbReference>
<gene>
    <name evidence="1" type="ORF">O6H91_03G063300</name>
</gene>
<accession>A0ACC2E6W8</accession>
<evidence type="ECO:0000313" key="1">
    <source>
        <dbReference type="EMBL" id="KAJ7562304.1"/>
    </source>
</evidence>
<dbReference type="Proteomes" id="UP001162992">
    <property type="component" value="Chromosome 3"/>
</dbReference>